<proteinExistence type="predicted"/>
<gene>
    <name evidence="3" type="ORF">P5G59_07005</name>
</gene>
<protein>
    <submittedName>
        <fullName evidence="3">Uncharacterized protein</fullName>
    </submittedName>
</protein>
<dbReference type="EMBL" id="JAROCB010000002">
    <property type="protein sequence ID" value="MDN4596881.1"/>
    <property type="molecule type" value="Genomic_DNA"/>
</dbReference>
<evidence type="ECO:0000256" key="1">
    <source>
        <dbReference type="SAM" id="MobiDB-lite"/>
    </source>
</evidence>
<evidence type="ECO:0000313" key="4">
    <source>
        <dbReference type="Proteomes" id="UP001174210"/>
    </source>
</evidence>
<keyword evidence="2" id="KW-1133">Transmembrane helix</keyword>
<keyword evidence="2" id="KW-0812">Transmembrane</keyword>
<accession>A0ABT8IWV6</accession>
<organism evidence="3 4">
    <name type="scientific">Leifsonia virtsii</name>
    <dbReference type="NCBI Taxonomy" id="3035915"/>
    <lineage>
        <taxon>Bacteria</taxon>
        <taxon>Bacillati</taxon>
        <taxon>Actinomycetota</taxon>
        <taxon>Actinomycetes</taxon>
        <taxon>Micrococcales</taxon>
        <taxon>Microbacteriaceae</taxon>
        <taxon>Leifsonia</taxon>
    </lineage>
</organism>
<feature type="region of interest" description="Disordered" evidence="1">
    <location>
        <begin position="69"/>
        <end position="105"/>
    </location>
</feature>
<evidence type="ECO:0000313" key="3">
    <source>
        <dbReference type="EMBL" id="MDN4596881.1"/>
    </source>
</evidence>
<evidence type="ECO:0000256" key="2">
    <source>
        <dbReference type="SAM" id="Phobius"/>
    </source>
</evidence>
<dbReference type="RefSeq" id="WP_301217309.1">
    <property type="nucleotide sequence ID" value="NZ_JAROCB010000002.1"/>
</dbReference>
<name>A0ABT8IWV6_9MICO</name>
<feature type="transmembrane region" description="Helical" evidence="2">
    <location>
        <begin position="37"/>
        <end position="59"/>
    </location>
</feature>
<keyword evidence="4" id="KW-1185">Reference proteome</keyword>
<comment type="caution">
    <text evidence="3">The sequence shown here is derived from an EMBL/GenBank/DDBJ whole genome shotgun (WGS) entry which is preliminary data.</text>
</comment>
<sequence>MTEQPTFDPRRASLVRRMLVENAEGTIPGPPSGFRRVALVVALVIAALGLSTGGVALAMSGVLRLPESQPPVAATSAPPSLSPSPTATATATPTPPPAPAMTDDPATWVIGFGTVGPLSVGMAAGDADSVMGGYVLEDQDECPVRYYTRDGAPLVALTYGTDGRTVDSIQLGLGIKGVQGPPLTAAGIGIGSTREELLAAYPDIATHGSYFGVFDNYAITDGNGNWIVFAAYNDTGIVRGIQVGTEETVRPEICG</sequence>
<dbReference type="Proteomes" id="UP001174210">
    <property type="component" value="Unassembled WGS sequence"/>
</dbReference>
<keyword evidence="2" id="KW-0472">Membrane</keyword>
<reference evidence="3" key="1">
    <citation type="submission" date="2023-03" db="EMBL/GenBank/DDBJ databases">
        <title>MT1 and MT2 Draft Genomes of Novel Species.</title>
        <authorList>
            <person name="Venkateswaran K."/>
        </authorList>
    </citation>
    <scope>NUCLEOTIDE SEQUENCE</scope>
    <source>
        <strain evidence="3">F6_8S_P_1A</strain>
    </source>
</reference>
<feature type="compositionally biased region" description="Low complexity" evidence="1">
    <location>
        <begin position="70"/>
        <end position="92"/>
    </location>
</feature>